<gene>
    <name evidence="3" type="ORF">EDD42_0531</name>
</gene>
<protein>
    <submittedName>
        <fullName evidence="3">Very-short-patch-repair endonuclease</fullName>
    </submittedName>
</protein>
<evidence type="ECO:0000313" key="4">
    <source>
        <dbReference type="Proteomes" id="UP000266915"/>
    </source>
</evidence>
<sequence length="291" mass="31498">MPAELPDGPFLVGDALRSGMTPGELRSRRLEKPGHGIRSARPVETVEDRCRAFLHRLSDRVFVCGPTAALLLGLPLPCRLSTPDRLDLAVAAPARAPHAAGIAGRSVTIDEADEVFVRGDIRLTSPVRTWLDLAATLPLADLVATGDHLLRTSTAGLAELEEAAARYPSRRGRGAIAAALPLLDHRAESPPESIVRVALVRGGLTGFEPNQEIRAANGSFLARADLCHRAARIVIEYQGDYHRVEVDRWRKDRARSNRLRAAGWTVIELTADDLRDLRAVVASVRAALAGH</sequence>
<evidence type="ECO:0000256" key="1">
    <source>
        <dbReference type="SAM" id="MobiDB-lite"/>
    </source>
</evidence>
<proteinExistence type="predicted"/>
<evidence type="ECO:0000259" key="2">
    <source>
        <dbReference type="Pfam" id="PF04480"/>
    </source>
</evidence>
<dbReference type="InterPro" id="IPR007569">
    <property type="entry name" value="DUF559"/>
</dbReference>
<reference evidence="3 4" key="1">
    <citation type="submission" date="2018-11" db="EMBL/GenBank/DDBJ databases">
        <title>Sequencing the genomes of 1000 actinobacteria strains.</title>
        <authorList>
            <person name="Klenk H.-P."/>
        </authorList>
    </citation>
    <scope>NUCLEOTIDE SEQUENCE [LARGE SCALE GENOMIC DNA]</scope>
    <source>
        <strain evidence="3 4">DSM 14012</strain>
    </source>
</reference>
<keyword evidence="3" id="KW-0378">Hydrolase</keyword>
<dbReference type="SUPFAM" id="SSF52980">
    <property type="entry name" value="Restriction endonuclease-like"/>
    <property type="match status" value="1"/>
</dbReference>
<dbReference type="RefSeq" id="WP_085512006.1">
    <property type="nucleotide sequence ID" value="NZ_FXAP01000003.1"/>
</dbReference>
<dbReference type="Pfam" id="PF04480">
    <property type="entry name" value="DUF559"/>
    <property type="match status" value="1"/>
</dbReference>
<dbReference type="Gene3D" id="3.40.960.10">
    <property type="entry name" value="VSR Endonuclease"/>
    <property type="match status" value="1"/>
</dbReference>
<dbReference type="Proteomes" id="UP000266915">
    <property type="component" value="Unassembled WGS sequence"/>
</dbReference>
<keyword evidence="3" id="KW-0255">Endonuclease</keyword>
<dbReference type="AlphaFoldDB" id="A0A3N2BYZ8"/>
<keyword evidence="3" id="KW-0540">Nuclease</keyword>
<accession>A0A3N2BYZ8</accession>
<dbReference type="GO" id="GO:0004519">
    <property type="term" value="F:endonuclease activity"/>
    <property type="evidence" value="ECO:0007669"/>
    <property type="project" value="UniProtKB-KW"/>
</dbReference>
<evidence type="ECO:0000313" key="3">
    <source>
        <dbReference type="EMBL" id="ROR80490.1"/>
    </source>
</evidence>
<name>A0A3N2BYZ8_9MICO</name>
<dbReference type="InterPro" id="IPR011335">
    <property type="entry name" value="Restrct_endonuc-II-like"/>
</dbReference>
<comment type="caution">
    <text evidence="3">The sequence shown here is derived from an EMBL/GenBank/DDBJ whole genome shotgun (WGS) entry which is preliminary data.</text>
</comment>
<feature type="domain" description="DUF559" evidence="2">
    <location>
        <begin position="225"/>
        <end position="287"/>
    </location>
</feature>
<feature type="region of interest" description="Disordered" evidence="1">
    <location>
        <begin position="1"/>
        <end position="27"/>
    </location>
</feature>
<keyword evidence="4" id="KW-1185">Reference proteome</keyword>
<dbReference type="EMBL" id="RKHL01000001">
    <property type="protein sequence ID" value="ROR80490.1"/>
    <property type="molecule type" value="Genomic_DNA"/>
</dbReference>
<organism evidence="3 4">
    <name type="scientific">Plantibacter flavus</name>
    <dbReference type="NCBI Taxonomy" id="150123"/>
    <lineage>
        <taxon>Bacteria</taxon>
        <taxon>Bacillati</taxon>
        <taxon>Actinomycetota</taxon>
        <taxon>Actinomycetes</taxon>
        <taxon>Micrococcales</taxon>
        <taxon>Microbacteriaceae</taxon>
        <taxon>Plantibacter</taxon>
    </lineage>
</organism>